<evidence type="ECO:0000313" key="5">
    <source>
        <dbReference type="Proteomes" id="UP000663891"/>
    </source>
</evidence>
<feature type="compositionally biased region" description="Polar residues" evidence="1">
    <location>
        <begin position="244"/>
        <end position="265"/>
    </location>
</feature>
<dbReference type="PANTHER" id="PTHR46573:SF1">
    <property type="entry name" value="WD REPEAT, SAM AND U-BOX DOMAIN-CONTAINING PROTEIN 1"/>
    <property type="match status" value="1"/>
</dbReference>
<dbReference type="CDD" id="cd16655">
    <property type="entry name" value="RING-Ubox_WDSUB1-like"/>
    <property type="match status" value="1"/>
</dbReference>
<evidence type="ECO:0000313" key="4">
    <source>
        <dbReference type="EMBL" id="CAF3581873.1"/>
    </source>
</evidence>
<dbReference type="Pfam" id="PF04564">
    <property type="entry name" value="U-box"/>
    <property type="match status" value="1"/>
</dbReference>
<dbReference type="AlphaFoldDB" id="A0A815GWX4"/>
<comment type="caution">
    <text evidence="3">The sequence shown here is derived from an EMBL/GenBank/DDBJ whole genome shotgun (WGS) entry which is preliminary data.</text>
</comment>
<dbReference type="EMBL" id="CAJNON010000647">
    <property type="protein sequence ID" value="CAF1344074.1"/>
    <property type="molecule type" value="Genomic_DNA"/>
</dbReference>
<dbReference type="OrthoDB" id="10064100at2759"/>
<dbReference type="Gene3D" id="1.25.40.20">
    <property type="entry name" value="Ankyrin repeat-containing domain"/>
    <property type="match status" value="1"/>
</dbReference>
<dbReference type="GO" id="GO:0004842">
    <property type="term" value="F:ubiquitin-protein transferase activity"/>
    <property type="evidence" value="ECO:0007669"/>
    <property type="project" value="InterPro"/>
</dbReference>
<evidence type="ECO:0000259" key="2">
    <source>
        <dbReference type="SMART" id="SM00504"/>
    </source>
</evidence>
<sequence length="373" mass="42978">MASNDNNLPDDSMSFEKVTNWARSNREWDKVYQYILFHPNDFFAILPGRRYAIAHQVVYNGNVDMLKSLLVLFSNNPINIHSRTNDGKTLFDIAAERQSKNPAMYTYIHHLCEQDRLMKEAKNKNWRLITSILTRNKILVNEKPPYSPYFLLHYVVENGDARVLQELLDSFDFQLDLFNSDKETPLDMAKRLQKQDMLSIFQSKIANQSYSHKNQRQPSLEQSSYQPDVSTPESNNIKDDVQRNSRNTNETQSIINSAHDQPQRQTRTEKIKHYHTTKSIISASTSFDSDPPSSSLPTTGSSFSDEQMTPSLICPLSEQQFVDPVIASDGYTYERAAIIDWINTYHSSPTTGEVMSATFRDNTEIKKIIQSKR</sequence>
<name>A0A815GWX4_9BILA</name>
<accession>A0A815GWX4</accession>
<dbReference type="InterPro" id="IPR052085">
    <property type="entry name" value="WD-SAM-U-box"/>
</dbReference>
<dbReference type="PANTHER" id="PTHR46573">
    <property type="entry name" value="WD REPEAT, SAM AND U-BOX DOMAIN-CONTAINING PROTEIN 1"/>
    <property type="match status" value="1"/>
</dbReference>
<dbReference type="EMBL" id="CAJOAY010000198">
    <property type="protein sequence ID" value="CAF3581873.1"/>
    <property type="molecule type" value="Genomic_DNA"/>
</dbReference>
<organism evidence="3 5">
    <name type="scientific">Adineta steineri</name>
    <dbReference type="NCBI Taxonomy" id="433720"/>
    <lineage>
        <taxon>Eukaryota</taxon>
        <taxon>Metazoa</taxon>
        <taxon>Spiralia</taxon>
        <taxon>Gnathifera</taxon>
        <taxon>Rotifera</taxon>
        <taxon>Eurotatoria</taxon>
        <taxon>Bdelloidea</taxon>
        <taxon>Adinetida</taxon>
        <taxon>Adinetidae</taxon>
        <taxon>Adineta</taxon>
    </lineage>
</organism>
<feature type="domain" description="U-box" evidence="2">
    <location>
        <begin position="311"/>
        <end position="372"/>
    </location>
</feature>
<feature type="compositionally biased region" description="Low complexity" evidence="1">
    <location>
        <begin position="282"/>
        <end position="305"/>
    </location>
</feature>
<feature type="compositionally biased region" description="Polar residues" evidence="1">
    <location>
        <begin position="209"/>
        <end position="235"/>
    </location>
</feature>
<dbReference type="SUPFAM" id="SSF57850">
    <property type="entry name" value="RING/U-box"/>
    <property type="match status" value="1"/>
</dbReference>
<dbReference type="InterPro" id="IPR036770">
    <property type="entry name" value="Ankyrin_rpt-contain_sf"/>
</dbReference>
<gene>
    <name evidence="4" type="ORF">OKA104_LOCUS5649</name>
    <name evidence="3" type="ORF">VCS650_LOCUS33390</name>
</gene>
<evidence type="ECO:0000256" key="1">
    <source>
        <dbReference type="SAM" id="MobiDB-lite"/>
    </source>
</evidence>
<dbReference type="InterPro" id="IPR013083">
    <property type="entry name" value="Znf_RING/FYVE/PHD"/>
</dbReference>
<dbReference type="SUPFAM" id="SSF48403">
    <property type="entry name" value="Ankyrin repeat"/>
    <property type="match status" value="1"/>
</dbReference>
<dbReference type="InterPro" id="IPR003613">
    <property type="entry name" value="Ubox_domain"/>
</dbReference>
<protein>
    <recommendedName>
        <fullName evidence="2">U-box domain-containing protein</fullName>
    </recommendedName>
</protein>
<proteinExistence type="predicted"/>
<evidence type="ECO:0000313" key="3">
    <source>
        <dbReference type="EMBL" id="CAF1344074.1"/>
    </source>
</evidence>
<dbReference type="Proteomes" id="UP000663891">
    <property type="component" value="Unassembled WGS sequence"/>
</dbReference>
<dbReference type="Gene3D" id="3.30.40.10">
    <property type="entry name" value="Zinc/RING finger domain, C3HC4 (zinc finger)"/>
    <property type="match status" value="1"/>
</dbReference>
<reference evidence="3" key="1">
    <citation type="submission" date="2021-02" db="EMBL/GenBank/DDBJ databases">
        <authorList>
            <person name="Nowell W R."/>
        </authorList>
    </citation>
    <scope>NUCLEOTIDE SEQUENCE</scope>
</reference>
<dbReference type="Proteomes" id="UP000663881">
    <property type="component" value="Unassembled WGS sequence"/>
</dbReference>
<dbReference type="GO" id="GO:0016567">
    <property type="term" value="P:protein ubiquitination"/>
    <property type="evidence" value="ECO:0007669"/>
    <property type="project" value="InterPro"/>
</dbReference>
<feature type="region of interest" description="Disordered" evidence="1">
    <location>
        <begin position="209"/>
        <end position="307"/>
    </location>
</feature>
<dbReference type="SMART" id="SM00504">
    <property type="entry name" value="Ubox"/>
    <property type="match status" value="1"/>
</dbReference>